<organism evidence="4 5">
    <name type="scientific">Flavimobilis rhizosphaerae</name>
    <dbReference type="NCBI Taxonomy" id="2775421"/>
    <lineage>
        <taxon>Bacteria</taxon>
        <taxon>Bacillati</taxon>
        <taxon>Actinomycetota</taxon>
        <taxon>Actinomycetes</taxon>
        <taxon>Micrococcales</taxon>
        <taxon>Jonesiaceae</taxon>
        <taxon>Flavimobilis</taxon>
    </lineage>
</organism>
<dbReference type="SUPFAM" id="SSF52799">
    <property type="entry name" value="(Phosphotyrosine protein) phosphatases II"/>
    <property type="match status" value="1"/>
</dbReference>
<dbReference type="EMBL" id="JACZDF010000006">
    <property type="protein sequence ID" value="MBD9700086.1"/>
    <property type="molecule type" value="Genomic_DNA"/>
</dbReference>
<proteinExistence type="inferred from homology"/>
<dbReference type="CDD" id="cd14498">
    <property type="entry name" value="DSP"/>
    <property type="match status" value="1"/>
</dbReference>
<evidence type="ECO:0000256" key="2">
    <source>
        <dbReference type="ARBA" id="ARBA00022801"/>
    </source>
</evidence>
<sequence length="523" mass="55012">MHLTSHQTDRAIGAILGSAAGDALGSQYEFGPAHDDSFTPVQGVGTFGHAVGEWTDDTSMALSILRVLAGDLDPSTPSDIDPGTLPFPTLDDTGAHLAIVREWIEWSRTAKDVGNQTRAVLDSTAHLLHIGDLEVEDLSDVSNLRMLPGRAAREHHNRAGRSAGNGALMRTGPVGLAGIAAAARTGRPRTDRDLVARAAGAIASLTHWEADNTDACVLWSLAIEHAILTGELDVARGLDHVPAGKPRDRWARIIDAALADGAHPRDFAARNGWVVAAFQAALAAVAGADDYREAMYRAVRGGNDTDTVTAIAGALAGALWGQTQIPGTWLRRLHGWPGTDANGLVRLAALAVRNGEPDGQGWPSAPSTLTPGLKVTAPVRHPLDDGVWLGSQGALDALPASVGAVVSLSRVGTAEVPDGLESVRVRLIDSEGHNLNLERTLTDVVDVIAEIRAEGTEVFVHCAEARSRTAAVAALYGTRHRGATLEDAWDAARRALPLCEPERFLREAVGRLAACADRPGSTA</sequence>
<dbReference type="InterPro" id="IPR029021">
    <property type="entry name" value="Prot-tyrosine_phosphatase-like"/>
</dbReference>
<dbReference type="Gene3D" id="1.10.4080.10">
    <property type="entry name" value="ADP-ribosylation/Crystallin J1"/>
    <property type="match status" value="1"/>
</dbReference>
<comment type="caution">
    <text evidence="4">The sequence shown here is derived from an EMBL/GenBank/DDBJ whole genome shotgun (WGS) entry which is preliminary data.</text>
</comment>
<dbReference type="InterPro" id="IPR036705">
    <property type="entry name" value="Ribosyl_crysJ1_sf"/>
</dbReference>
<evidence type="ECO:0000259" key="3">
    <source>
        <dbReference type="PROSITE" id="PS50056"/>
    </source>
</evidence>
<gene>
    <name evidence="4" type="ORF">IGS67_11385</name>
</gene>
<dbReference type="PANTHER" id="PTHR16222:SF24">
    <property type="entry name" value="ADP-RIBOSYLHYDROLASE ARH3"/>
    <property type="match status" value="1"/>
</dbReference>
<reference evidence="4 5" key="1">
    <citation type="submission" date="2020-09" db="EMBL/GenBank/DDBJ databases">
        <title>Flavimobilis rhizosphaerae sp. nov., isolated from rhizosphere soil of Spartina alterniflora.</title>
        <authorList>
            <person name="Hanqin C."/>
        </authorList>
    </citation>
    <scope>NUCLEOTIDE SEQUENCE [LARGE SCALE GENOMIC DNA]</scope>
    <source>
        <strain evidence="4 5">GY 10621</strain>
    </source>
</reference>
<dbReference type="PANTHER" id="PTHR16222">
    <property type="entry name" value="ADP-RIBOSYLGLYCOHYDROLASE"/>
    <property type="match status" value="1"/>
</dbReference>
<dbReference type="RefSeq" id="WP_192281058.1">
    <property type="nucleotide sequence ID" value="NZ_JACZDF010000006.1"/>
</dbReference>
<dbReference type="InterPro" id="IPR005502">
    <property type="entry name" value="Ribosyl_crysJ1"/>
</dbReference>
<feature type="domain" description="Tyrosine specific protein phosphatases" evidence="3">
    <location>
        <begin position="439"/>
        <end position="497"/>
    </location>
</feature>
<dbReference type="InterPro" id="IPR000387">
    <property type="entry name" value="Tyr_Pase_dom"/>
</dbReference>
<dbReference type="InterPro" id="IPR050792">
    <property type="entry name" value="ADP-ribosylglycohydrolase"/>
</dbReference>
<dbReference type="Pfam" id="PF03747">
    <property type="entry name" value="ADP_ribosyl_GH"/>
    <property type="match status" value="1"/>
</dbReference>
<dbReference type="Gene3D" id="3.90.190.10">
    <property type="entry name" value="Protein tyrosine phosphatase superfamily"/>
    <property type="match status" value="1"/>
</dbReference>
<evidence type="ECO:0000256" key="1">
    <source>
        <dbReference type="ARBA" id="ARBA00010702"/>
    </source>
</evidence>
<dbReference type="Proteomes" id="UP000642107">
    <property type="component" value="Unassembled WGS sequence"/>
</dbReference>
<dbReference type="SUPFAM" id="SSF101478">
    <property type="entry name" value="ADP-ribosylglycohydrolase"/>
    <property type="match status" value="1"/>
</dbReference>
<evidence type="ECO:0000313" key="5">
    <source>
        <dbReference type="Proteomes" id="UP000642107"/>
    </source>
</evidence>
<name>A0ABR9DSI7_9MICO</name>
<keyword evidence="2" id="KW-0378">Hydrolase</keyword>
<comment type="similarity">
    <text evidence="1">Belongs to the ADP-ribosylglycohydrolase family.</text>
</comment>
<evidence type="ECO:0000313" key="4">
    <source>
        <dbReference type="EMBL" id="MBD9700086.1"/>
    </source>
</evidence>
<protein>
    <submittedName>
        <fullName evidence="4">ADP-ribosylglycohydrolase family protein</fullName>
    </submittedName>
</protein>
<dbReference type="PROSITE" id="PS50056">
    <property type="entry name" value="TYR_PHOSPHATASE_2"/>
    <property type="match status" value="1"/>
</dbReference>
<keyword evidence="5" id="KW-1185">Reference proteome</keyword>
<accession>A0ABR9DSI7</accession>